<gene>
    <name evidence="2" type="ORF">H5P28_14070</name>
</gene>
<dbReference type="PROSITE" id="PS51257">
    <property type="entry name" value="PROKAR_LIPOPROTEIN"/>
    <property type="match status" value="1"/>
</dbReference>
<name>A0A842HGT4_9BACT</name>
<organism evidence="2 3">
    <name type="scientific">Ruficoccus amylovorans</name>
    <dbReference type="NCBI Taxonomy" id="1804625"/>
    <lineage>
        <taxon>Bacteria</taxon>
        <taxon>Pseudomonadati</taxon>
        <taxon>Verrucomicrobiota</taxon>
        <taxon>Opitutia</taxon>
        <taxon>Puniceicoccales</taxon>
        <taxon>Cerasicoccaceae</taxon>
        <taxon>Ruficoccus</taxon>
    </lineage>
</organism>
<accession>A0A842HGT4</accession>
<dbReference type="EMBL" id="JACHVB010000035">
    <property type="protein sequence ID" value="MBC2595390.1"/>
    <property type="molecule type" value="Genomic_DNA"/>
</dbReference>
<dbReference type="Proteomes" id="UP000546464">
    <property type="component" value="Unassembled WGS sequence"/>
</dbReference>
<dbReference type="AlphaFoldDB" id="A0A842HGT4"/>
<keyword evidence="3" id="KW-1185">Reference proteome</keyword>
<evidence type="ECO:0000313" key="3">
    <source>
        <dbReference type="Proteomes" id="UP000546464"/>
    </source>
</evidence>
<proteinExistence type="predicted"/>
<comment type="caution">
    <text evidence="2">The sequence shown here is derived from an EMBL/GenBank/DDBJ whole genome shotgun (WGS) entry which is preliminary data.</text>
</comment>
<reference evidence="2 3" key="1">
    <citation type="submission" date="2020-07" db="EMBL/GenBank/DDBJ databases">
        <authorList>
            <person name="Feng X."/>
        </authorList>
    </citation>
    <scope>NUCLEOTIDE SEQUENCE [LARGE SCALE GENOMIC DNA]</scope>
    <source>
        <strain evidence="2 3">JCM31066</strain>
    </source>
</reference>
<keyword evidence="1" id="KW-0732">Signal</keyword>
<evidence type="ECO:0000313" key="2">
    <source>
        <dbReference type="EMBL" id="MBC2595390.1"/>
    </source>
</evidence>
<dbReference type="RefSeq" id="WP_185676341.1">
    <property type="nucleotide sequence ID" value="NZ_JACHVB010000035.1"/>
</dbReference>
<evidence type="ECO:0000256" key="1">
    <source>
        <dbReference type="SAM" id="SignalP"/>
    </source>
</evidence>
<protein>
    <submittedName>
        <fullName evidence="2">Uncharacterized protein</fullName>
    </submittedName>
</protein>
<feature type="signal peptide" evidence="1">
    <location>
        <begin position="1"/>
        <end position="21"/>
    </location>
</feature>
<feature type="chain" id="PRO_5032578485" evidence="1">
    <location>
        <begin position="22"/>
        <end position="159"/>
    </location>
</feature>
<sequence length="159" mass="17440">MTTLRNRLLALSLIVGSLFLAACQPPQVQYYPLNNPVGTGTPTAAPSAPIDPADVVIYVAKQPAQPYHELGIMTYTSASSQPNEGNIYQMFRVKAAELGADAVIVLPSREQNESFWQTTGYPYDWYYGYGYGGGVGYSSGYSTDYTTFRALAIQYTHNK</sequence>